<evidence type="ECO:0000256" key="5">
    <source>
        <dbReference type="HAMAP-Rule" id="MF_00505"/>
    </source>
</evidence>
<protein>
    <recommendedName>
        <fullName evidence="5">Chaperone protein HtpG</fullName>
    </recommendedName>
    <alternativeName>
        <fullName evidence="5">Heat shock protein HtpG</fullName>
    </alternativeName>
    <alternativeName>
        <fullName evidence="5">High temperature protein G</fullName>
    </alternativeName>
</protein>
<feature type="binding site" evidence="6">
    <location>
        <position position="335"/>
    </location>
    <ligand>
        <name>ATP</name>
        <dbReference type="ChEBI" id="CHEBI:30616"/>
    </ligand>
</feature>
<sequence>MTEHATSPTVERHAFEAEVSRLLHLMVHAVYSDKDIFLRELISNAADACEKLRYLSIAEPALAAGAEGFAITVTADAAGRRLVVADDGIGMSRDELRDNLGTIARSGTKAFLDGLEKKEDGGALIGQFGVGFYSAFMVADRVRVVSRRAGSDEAWAWESDGKGTYELTPVPLEEAPVRGTRVELALAEGMETYAEAATVERIVRAYSAHVPVPIRFAEVGRDEVRELADGSALWAKPKASATAEEYREFYGTVAQAWDEPALTLHYRAEGRHEYSVLLFVPSEKPFDLFDPARKGRVKLYVRRVFITDEAEILPGWLRFARGVVDSEDLPLNLSREMLQKNPVIEAIGKGVTSRLLSELAKTADNDADTYAKVWAAFGAVLKEGLYEAPERRDELFRIARFRTTTAGEAWRSLADYVKDLKENQTAIYYALGESREAVLASPHLEGYAARGLEVLILTDPVDAFWVRTALGFDGKPFKSVTQGAADLDAIAKPEGAPEEAGAAEVAALAALLKEALAERVSDVRASARLASSPVCLVAADHALDKLTEKLVARQEGGNRGLAPVLELNPAHDLVKALAAKAVGGGADAVREAAVLLHGQARILDGEAPEDPATFAAAVAKLMRAQLG</sequence>
<dbReference type="NCBIfam" id="NF003555">
    <property type="entry name" value="PRK05218.1"/>
    <property type="match status" value="1"/>
</dbReference>
<accession>A0A4R6RE95</accession>
<dbReference type="InterPro" id="IPR020575">
    <property type="entry name" value="Hsp90_N"/>
</dbReference>
<dbReference type="Gene3D" id="3.30.565.10">
    <property type="entry name" value="Histidine kinase-like ATPase, C-terminal domain"/>
    <property type="match status" value="1"/>
</dbReference>
<dbReference type="InterPro" id="IPR036890">
    <property type="entry name" value="HATPase_C_sf"/>
</dbReference>
<dbReference type="GO" id="GO:0005737">
    <property type="term" value="C:cytoplasm"/>
    <property type="evidence" value="ECO:0007669"/>
    <property type="project" value="UniProtKB-SubCell"/>
</dbReference>
<evidence type="ECO:0000313" key="7">
    <source>
        <dbReference type="EMBL" id="TDP83996.1"/>
    </source>
</evidence>
<dbReference type="SUPFAM" id="SSF55874">
    <property type="entry name" value="ATPase domain of HSP90 chaperone/DNA topoisomerase II/histidine kinase"/>
    <property type="match status" value="1"/>
</dbReference>
<organism evidence="7 8">
    <name type="scientific">Oharaeibacter diazotrophicus</name>
    <dbReference type="NCBI Taxonomy" id="1920512"/>
    <lineage>
        <taxon>Bacteria</taxon>
        <taxon>Pseudomonadati</taxon>
        <taxon>Pseudomonadota</taxon>
        <taxon>Alphaproteobacteria</taxon>
        <taxon>Hyphomicrobiales</taxon>
        <taxon>Pleomorphomonadaceae</taxon>
        <taxon>Oharaeibacter</taxon>
    </lineage>
</organism>
<keyword evidence="5" id="KW-0963">Cytoplasm</keyword>
<dbReference type="RefSeq" id="WP_126539778.1">
    <property type="nucleotide sequence ID" value="NZ_BSPM01000002.1"/>
</dbReference>
<dbReference type="AlphaFoldDB" id="A0A4R6RE95"/>
<dbReference type="InterPro" id="IPR037196">
    <property type="entry name" value="HSP90_C"/>
</dbReference>
<evidence type="ECO:0000256" key="3">
    <source>
        <dbReference type="ARBA" id="ARBA00022840"/>
    </source>
</evidence>
<dbReference type="OrthoDB" id="9802640at2"/>
<feature type="binding site" evidence="6">
    <location>
        <begin position="106"/>
        <end position="107"/>
    </location>
    <ligand>
        <name>ATP</name>
        <dbReference type="ChEBI" id="CHEBI:30616"/>
    </ligand>
</feature>
<evidence type="ECO:0000256" key="6">
    <source>
        <dbReference type="PIRSR" id="PIRSR002583-1"/>
    </source>
</evidence>
<dbReference type="PROSITE" id="PS00298">
    <property type="entry name" value="HSP90"/>
    <property type="match status" value="1"/>
</dbReference>
<dbReference type="PRINTS" id="PR00775">
    <property type="entry name" value="HEATSHOCK90"/>
</dbReference>
<keyword evidence="3 5" id="KW-0067">ATP-binding</keyword>
<feature type="binding site" evidence="6">
    <location>
        <begin position="127"/>
        <end position="132"/>
    </location>
    <ligand>
        <name>ATP</name>
        <dbReference type="ChEBI" id="CHEBI:30616"/>
    </ligand>
</feature>
<reference evidence="7 8" key="1">
    <citation type="submission" date="2019-03" db="EMBL/GenBank/DDBJ databases">
        <title>Genomic Encyclopedia of Type Strains, Phase IV (KMG-IV): sequencing the most valuable type-strain genomes for metagenomic binning, comparative biology and taxonomic classification.</title>
        <authorList>
            <person name="Goeker M."/>
        </authorList>
    </citation>
    <scope>NUCLEOTIDE SEQUENCE [LARGE SCALE GENOMIC DNA]</scope>
    <source>
        <strain evidence="7 8">DSM 102969</strain>
    </source>
</reference>
<keyword evidence="4 5" id="KW-0143">Chaperone</keyword>
<feature type="binding site" evidence="6">
    <location>
        <position position="91"/>
    </location>
    <ligand>
        <name>ATP</name>
        <dbReference type="ChEBI" id="CHEBI:30616"/>
    </ligand>
</feature>
<evidence type="ECO:0000256" key="2">
    <source>
        <dbReference type="ARBA" id="ARBA00022741"/>
    </source>
</evidence>
<dbReference type="Gene3D" id="3.30.230.80">
    <property type="match status" value="1"/>
</dbReference>
<comment type="caution">
    <text evidence="7">The sequence shown here is derived from an EMBL/GenBank/DDBJ whole genome shotgun (WGS) entry which is preliminary data.</text>
</comment>
<feature type="region of interest" description="A; substrate-binding" evidence="5">
    <location>
        <begin position="1"/>
        <end position="335"/>
    </location>
</feature>
<evidence type="ECO:0000313" key="8">
    <source>
        <dbReference type="Proteomes" id="UP000294547"/>
    </source>
</evidence>
<feature type="region of interest" description="C" evidence="5">
    <location>
        <begin position="550"/>
        <end position="627"/>
    </location>
</feature>
<feature type="binding site" evidence="6">
    <location>
        <position position="99"/>
    </location>
    <ligand>
        <name>ATP</name>
        <dbReference type="ChEBI" id="CHEBI:30616"/>
    </ligand>
</feature>
<dbReference type="InterPro" id="IPR001404">
    <property type="entry name" value="Hsp90_fam"/>
</dbReference>
<comment type="caution">
    <text evidence="5">Lacks conserved residue(s) required for the propagation of feature annotation.</text>
</comment>
<dbReference type="PANTHER" id="PTHR11528">
    <property type="entry name" value="HEAT SHOCK PROTEIN 90 FAMILY MEMBER"/>
    <property type="match status" value="1"/>
</dbReference>
<dbReference type="Gene3D" id="1.20.120.790">
    <property type="entry name" value="Heat shock protein 90, C-terminal domain"/>
    <property type="match status" value="1"/>
</dbReference>
<dbReference type="SUPFAM" id="SSF110942">
    <property type="entry name" value="HSP90 C-terminal domain"/>
    <property type="match status" value="1"/>
</dbReference>
<feature type="binding site" evidence="6">
    <location>
        <position position="44"/>
    </location>
    <ligand>
        <name>ATP</name>
        <dbReference type="ChEBI" id="CHEBI:30616"/>
    </ligand>
</feature>
<dbReference type="PIRSF" id="PIRSF002583">
    <property type="entry name" value="Hsp90"/>
    <property type="match status" value="1"/>
</dbReference>
<comment type="function">
    <text evidence="5">Molecular chaperone. Has ATPase activity.</text>
</comment>
<dbReference type="GO" id="GO:0051082">
    <property type="term" value="F:unfolded protein binding"/>
    <property type="evidence" value="ECO:0007669"/>
    <property type="project" value="UniProtKB-UniRule"/>
</dbReference>
<dbReference type="CDD" id="cd16927">
    <property type="entry name" value="HATPase_Hsp90-like"/>
    <property type="match status" value="1"/>
</dbReference>
<dbReference type="GO" id="GO:0140662">
    <property type="term" value="F:ATP-dependent protein folding chaperone"/>
    <property type="evidence" value="ECO:0007669"/>
    <property type="project" value="InterPro"/>
</dbReference>
<dbReference type="Gene3D" id="3.40.50.11260">
    <property type="match status" value="1"/>
</dbReference>
<dbReference type="InterPro" id="IPR019805">
    <property type="entry name" value="Heat_shock_protein_90_CS"/>
</dbReference>
<dbReference type="Proteomes" id="UP000294547">
    <property type="component" value="Unassembled WGS sequence"/>
</dbReference>
<evidence type="ECO:0000256" key="1">
    <source>
        <dbReference type="ARBA" id="ARBA00008239"/>
    </source>
</evidence>
<dbReference type="InterPro" id="IPR020568">
    <property type="entry name" value="Ribosomal_Su5_D2-typ_SF"/>
</dbReference>
<dbReference type="EMBL" id="SNXY01000008">
    <property type="protein sequence ID" value="TDP83996.1"/>
    <property type="molecule type" value="Genomic_DNA"/>
</dbReference>
<keyword evidence="2 5" id="KW-0547">Nucleotide-binding</keyword>
<gene>
    <name evidence="5" type="primary">htpG</name>
    <name evidence="7" type="ORF">EDD54_2597</name>
</gene>
<evidence type="ECO:0000256" key="4">
    <source>
        <dbReference type="ARBA" id="ARBA00023186"/>
    </source>
</evidence>
<dbReference type="HAMAP" id="MF_00505">
    <property type="entry name" value="HSP90"/>
    <property type="match status" value="1"/>
</dbReference>
<keyword evidence="5" id="KW-0346">Stress response</keyword>
<feature type="binding site" evidence="6">
    <location>
        <position position="86"/>
    </location>
    <ligand>
        <name>ATP</name>
        <dbReference type="ChEBI" id="CHEBI:30616"/>
    </ligand>
</feature>
<dbReference type="GO" id="GO:0016887">
    <property type="term" value="F:ATP hydrolysis activity"/>
    <property type="evidence" value="ECO:0007669"/>
    <property type="project" value="InterPro"/>
</dbReference>
<dbReference type="SUPFAM" id="SSF54211">
    <property type="entry name" value="Ribosomal protein S5 domain 2-like"/>
    <property type="match status" value="1"/>
</dbReference>
<comment type="subcellular location">
    <subcellularLocation>
        <location evidence="5">Cytoplasm</location>
    </subcellularLocation>
</comment>
<dbReference type="Pfam" id="PF13589">
    <property type="entry name" value="HATPase_c_3"/>
    <property type="match status" value="1"/>
</dbReference>
<name>A0A4R6RE95_9HYPH</name>
<comment type="subunit">
    <text evidence="5">Homodimer.</text>
</comment>
<feature type="binding site" evidence="6">
    <location>
        <position position="180"/>
    </location>
    <ligand>
        <name>ATP</name>
        <dbReference type="ChEBI" id="CHEBI:30616"/>
    </ligand>
</feature>
<dbReference type="GO" id="GO:0005524">
    <property type="term" value="F:ATP binding"/>
    <property type="evidence" value="ECO:0007669"/>
    <property type="project" value="UniProtKB-UniRule"/>
</dbReference>
<feature type="binding site" evidence="6">
    <location>
        <position position="40"/>
    </location>
    <ligand>
        <name>ATP</name>
        <dbReference type="ChEBI" id="CHEBI:30616"/>
    </ligand>
</feature>
<comment type="similarity">
    <text evidence="1 5">Belongs to the heat shock protein 90 family.</text>
</comment>
<proteinExistence type="inferred from homology"/>
<dbReference type="Pfam" id="PF00183">
    <property type="entry name" value="HSP90"/>
    <property type="match status" value="1"/>
</dbReference>
<keyword evidence="8" id="KW-1185">Reference proteome</keyword>